<dbReference type="AlphaFoldDB" id="K6C7J6"/>
<proteinExistence type="predicted"/>
<evidence type="ECO:0000313" key="2">
    <source>
        <dbReference type="EMBL" id="EKN67090.1"/>
    </source>
</evidence>
<dbReference type="RefSeq" id="WP_003331412.1">
    <property type="nucleotide sequence ID" value="NZ_AJLR01000058.1"/>
</dbReference>
<gene>
    <name evidence="2" type="ORF">BAZO_10523</name>
</gene>
<dbReference type="InterPro" id="IPR007630">
    <property type="entry name" value="RNA_pol_sigma70_r4"/>
</dbReference>
<evidence type="ECO:0000313" key="3">
    <source>
        <dbReference type="Proteomes" id="UP000006315"/>
    </source>
</evidence>
<dbReference type="SUPFAM" id="SSF88659">
    <property type="entry name" value="Sigma3 and sigma4 domains of RNA polymerase sigma factors"/>
    <property type="match status" value="1"/>
</dbReference>
<dbReference type="GO" id="GO:0003700">
    <property type="term" value="F:DNA-binding transcription factor activity"/>
    <property type="evidence" value="ECO:0007669"/>
    <property type="project" value="InterPro"/>
</dbReference>
<sequence length="181" mass="21406">MLTQLIPKEALDNPIIKTFVSEKENQNLLLLFLKKPTPENQKALDERFKEHFRAVRILSYFSQYIYYLSINFDKSERKREERCMVILDKSIDDEENMTLVDNIAVSETYEYPTNSKCIEDYIENVELIKKLRSLSQHQKNILSMSYIDDLKDKEIAEILCISQQAVSKTRNKALEKLRRSC</sequence>
<dbReference type="NCBIfam" id="TIGR02937">
    <property type="entry name" value="sigma70-ECF"/>
    <property type="match status" value="1"/>
</dbReference>
<evidence type="ECO:0000259" key="1">
    <source>
        <dbReference type="Pfam" id="PF04545"/>
    </source>
</evidence>
<organism evidence="2 3">
    <name type="scientific">Schinkia azotoformans LMG 9581</name>
    <dbReference type="NCBI Taxonomy" id="1131731"/>
    <lineage>
        <taxon>Bacteria</taxon>
        <taxon>Bacillati</taxon>
        <taxon>Bacillota</taxon>
        <taxon>Bacilli</taxon>
        <taxon>Bacillales</taxon>
        <taxon>Bacillaceae</taxon>
        <taxon>Calidifontibacillus/Schinkia group</taxon>
        <taxon>Schinkia</taxon>
    </lineage>
</organism>
<dbReference type="EMBL" id="AJLR01000058">
    <property type="protein sequence ID" value="EKN67090.1"/>
    <property type="molecule type" value="Genomic_DNA"/>
</dbReference>
<dbReference type="PATRIC" id="fig|1131731.3.peg.2197"/>
<dbReference type="Proteomes" id="UP000006315">
    <property type="component" value="Unassembled WGS sequence"/>
</dbReference>
<dbReference type="STRING" id="1131731.BAZO_10523"/>
<dbReference type="GO" id="GO:0006352">
    <property type="term" value="P:DNA-templated transcription initiation"/>
    <property type="evidence" value="ECO:0007669"/>
    <property type="project" value="InterPro"/>
</dbReference>
<dbReference type="InterPro" id="IPR013324">
    <property type="entry name" value="RNA_pol_sigma_r3/r4-like"/>
</dbReference>
<comment type="caution">
    <text evidence="2">The sequence shown here is derived from an EMBL/GenBank/DDBJ whole genome shotgun (WGS) entry which is preliminary data.</text>
</comment>
<accession>K6C7J6</accession>
<dbReference type="InterPro" id="IPR014284">
    <property type="entry name" value="RNA_pol_sigma-70_dom"/>
</dbReference>
<keyword evidence="3" id="KW-1185">Reference proteome</keyword>
<feature type="domain" description="RNA polymerase sigma-70 region 4" evidence="1">
    <location>
        <begin position="131"/>
        <end position="178"/>
    </location>
</feature>
<protein>
    <submittedName>
        <fullName evidence="2">Putative RNA polymerase sigma-70, region 4</fullName>
    </submittedName>
</protein>
<dbReference type="Pfam" id="PF04545">
    <property type="entry name" value="Sigma70_r4"/>
    <property type="match status" value="1"/>
</dbReference>
<dbReference type="GeneID" id="89470253"/>
<name>K6C7J6_SCHAZ</name>
<reference evidence="2 3" key="1">
    <citation type="journal article" date="2012" name="Front. Microbiol.">
        <title>Redundancy and modularity in membrane-associated dissimilatory nitrate reduction in Bacillus.</title>
        <authorList>
            <person name="Heylen K."/>
            <person name="Keltjens J."/>
        </authorList>
    </citation>
    <scope>NUCLEOTIDE SEQUENCE [LARGE SCALE GENOMIC DNA]</scope>
    <source>
        <strain evidence="2 3">LMG 9581</strain>
    </source>
</reference>
<dbReference type="Gene3D" id="1.20.140.160">
    <property type="match status" value="1"/>
</dbReference>